<dbReference type="InterPro" id="IPR036388">
    <property type="entry name" value="WH-like_DNA-bd_sf"/>
</dbReference>
<dbReference type="InterPro" id="IPR008920">
    <property type="entry name" value="TF_FadR/GntR_C"/>
</dbReference>
<dbReference type="Gene3D" id="1.20.120.530">
    <property type="entry name" value="GntR ligand-binding domain-like"/>
    <property type="match status" value="1"/>
</dbReference>
<dbReference type="RefSeq" id="WP_220209915.1">
    <property type="nucleotide sequence ID" value="NZ_BNJK01000002.1"/>
</dbReference>
<sequence>MKQAESVPAERPAGHARESTPYDVIFRPVRSVNAFEETIERLAQAIKLGVVPPGSKLPPEREMVAQFQISRATLREAIRALELAGYLRARRGRAGGTFVVYHTSEASEADARRLIEEMGDYLPDILDFRWVIEPATAELAAQRAKPADAQWLCSLQEEIQSLPRSEYRRLDSRFHLAIAELTGSRSLIAAVTDIHMQLNDLLTAFPLLDASLRHSNQQHEKIVRAIATGNCKCARAEMEEHVMATANLLRGFLS</sequence>
<gene>
    <name evidence="5" type="primary">pdhR_3</name>
    <name evidence="5" type="ORF">KSF_093160</name>
</gene>
<evidence type="ECO:0000256" key="3">
    <source>
        <dbReference type="ARBA" id="ARBA00023163"/>
    </source>
</evidence>
<dbReference type="PANTHER" id="PTHR43537">
    <property type="entry name" value="TRANSCRIPTIONAL REGULATOR, GNTR FAMILY"/>
    <property type="match status" value="1"/>
</dbReference>
<dbReference type="SUPFAM" id="SSF48008">
    <property type="entry name" value="GntR ligand-binding domain-like"/>
    <property type="match status" value="1"/>
</dbReference>
<dbReference type="GO" id="GO:0003677">
    <property type="term" value="F:DNA binding"/>
    <property type="evidence" value="ECO:0007669"/>
    <property type="project" value="UniProtKB-KW"/>
</dbReference>
<evidence type="ECO:0000259" key="4">
    <source>
        <dbReference type="PROSITE" id="PS50949"/>
    </source>
</evidence>
<protein>
    <submittedName>
        <fullName evidence="5">GntR family transcriptional regulator</fullName>
    </submittedName>
</protein>
<dbReference type="PANTHER" id="PTHR43537:SF24">
    <property type="entry name" value="GLUCONATE OPERON TRANSCRIPTIONAL REPRESSOR"/>
    <property type="match status" value="1"/>
</dbReference>
<dbReference type="InterPro" id="IPR036390">
    <property type="entry name" value="WH_DNA-bd_sf"/>
</dbReference>
<feature type="domain" description="HTH gntR-type" evidence="4">
    <location>
        <begin position="32"/>
        <end position="102"/>
    </location>
</feature>
<dbReference type="Pfam" id="PF07729">
    <property type="entry name" value="FCD"/>
    <property type="match status" value="1"/>
</dbReference>
<dbReference type="SMART" id="SM00345">
    <property type="entry name" value="HTH_GNTR"/>
    <property type="match status" value="1"/>
</dbReference>
<evidence type="ECO:0000313" key="5">
    <source>
        <dbReference type="EMBL" id="GHO99268.1"/>
    </source>
</evidence>
<keyword evidence="1" id="KW-0805">Transcription regulation</keyword>
<dbReference type="GO" id="GO:0003700">
    <property type="term" value="F:DNA-binding transcription factor activity"/>
    <property type="evidence" value="ECO:0007669"/>
    <property type="project" value="InterPro"/>
</dbReference>
<dbReference type="SMART" id="SM00895">
    <property type="entry name" value="FCD"/>
    <property type="match status" value="1"/>
</dbReference>
<accession>A0A8J3IVF1</accession>
<evidence type="ECO:0000256" key="1">
    <source>
        <dbReference type="ARBA" id="ARBA00023015"/>
    </source>
</evidence>
<evidence type="ECO:0000313" key="6">
    <source>
        <dbReference type="Proteomes" id="UP000597444"/>
    </source>
</evidence>
<organism evidence="5 6">
    <name type="scientific">Reticulibacter mediterranei</name>
    <dbReference type="NCBI Taxonomy" id="2778369"/>
    <lineage>
        <taxon>Bacteria</taxon>
        <taxon>Bacillati</taxon>
        <taxon>Chloroflexota</taxon>
        <taxon>Ktedonobacteria</taxon>
        <taxon>Ktedonobacterales</taxon>
        <taxon>Reticulibacteraceae</taxon>
        <taxon>Reticulibacter</taxon>
    </lineage>
</organism>
<dbReference type="Pfam" id="PF00392">
    <property type="entry name" value="GntR"/>
    <property type="match status" value="1"/>
</dbReference>
<proteinExistence type="predicted"/>
<dbReference type="AlphaFoldDB" id="A0A8J3IVF1"/>
<dbReference type="InterPro" id="IPR011711">
    <property type="entry name" value="GntR_C"/>
</dbReference>
<dbReference type="EMBL" id="BNJK01000002">
    <property type="protein sequence ID" value="GHO99268.1"/>
    <property type="molecule type" value="Genomic_DNA"/>
</dbReference>
<dbReference type="Gene3D" id="1.10.10.10">
    <property type="entry name" value="Winged helix-like DNA-binding domain superfamily/Winged helix DNA-binding domain"/>
    <property type="match status" value="1"/>
</dbReference>
<keyword evidence="3" id="KW-0804">Transcription</keyword>
<dbReference type="CDD" id="cd07377">
    <property type="entry name" value="WHTH_GntR"/>
    <property type="match status" value="1"/>
</dbReference>
<name>A0A8J3IVF1_9CHLR</name>
<comment type="caution">
    <text evidence="5">The sequence shown here is derived from an EMBL/GenBank/DDBJ whole genome shotgun (WGS) entry which is preliminary data.</text>
</comment>
<dbReference type="Proteomes" id="UP000597444">
    <property type="component" value="Unassembled WGS sequence"/>
</dbReference>
<dbReference type="InterPro" id="IPR000524">
    <property type="entry name" value="Tscrpt_reg_HTH_GntR"/>
</dbReference>
<reference evidence="5" key="1">
    <citation type="submission" date="2020-10" db="EMBL/GenBank/DDBJ databases">
        <title>Taxonomic study of unclassified bacteria belonging to the class Ktedonobacteria.</title>
        <authorList>
            <person name="Yabe S."/>
            <person name="Wang C.M."/>
            <person name="Zheng Y."/>
            <person name="Sakai Y."/>
            <person name="Cavaletti L."/>
            <person name="Monciardini P."/>
            <person name="Donadio S."/>
        </authorList>
    </citation>
    <scope>NUCLEOTIDE SEQUENCE</scope>
    <source>
        <strain evidence="5">ID150040</strain>
    </source>
</reference>
<dbReference type="PRINTS" id="PR00035">
    <property type="entry name" value="HTHGNTR"/>
</dbReference>
<dbReference type="SUPFAM" id="SSF46785">
    <property type="entry name" value="Winged helix' DNA-binding domain"/>
    <property type="match status" value="1"/>
</dbReference>
<evidence type="ECO:0000256" key="2">
    <source>
        <dbReference type="ARBA" id="ARBA00023125"/>
    </source>
</evidence>
<keyword evidence="6" id="KW-1185">Reference proteome</keyword>
<keyword evidence="2" id="KW-0238">DNA-binding</keyword>
<dbReference type="PROSITE" id="PS50949">
    <property type="entry name" value="HTH_GNTR"/>
    <property type="match status" value="1"/>
</dbReference>